<organism evidence="9 10">
    <name type="scientific">Symbiobacterium thermophilum</name>
    <dbReference type="NCBI Taxonomy" id="2734"/>
    <lineage>
        <taxon>Bacteria</taxon>
        <taxon>Bacillati</taxon>
        <taxon>Bacillota</taxon>
        <taxon>Clostridia</taxon>
        <taxon>Eubacteriales</taxon>
        <taxon>Symbiobacteriaceae</taxon>
        <taxon>Symbiobacterium</taxon>
    </lineage>
</organism>
<reference evidence="9" key="1">
    <citation type="submission" date="2017-11" db="EMBL/GenBank/DDBJ databases">
        <title>Three new genomes from thermophilic consortium.</title>
        <authorList>
            <person name="Quaggio R."/>
            <person name="Amgarten D."/>
            <person name="Setubal J.C."/>
        </authorList>
    </citation>
    <scope>NUCLEOTIDE SEQUENCE</scope>
    <source>
        <strain evidence="9">ZCTH01-B2</strain>
    </source>
</reference>
<dbReference type="Pfam" id="PF05977">
    <property type="entry name" value="MFS_3"/>
    <property type="match status" value="1"/>
</dbReference>
<evidence type="ECO:0000256" key="3">
    <source>
        <dbReference type="ARBA" id="ARBA00022475"/>
    </source>
</evidence>
<dbReference type="EMBL" id="PIUK01000466">
    <property type="protein sequence ID" value="MBY6278352.1"/>
    <property type="molecule type" value="Genomic_DNA"/>
</dbReference>
<keyword evidence="4 7" id="KW-0812">Transmembrane</keyword>
<dbReference type="PROSITE" id="PS50850">
    <property type="entry name" value="MFS"/>
    <property type="match status" value="1"/>
</dbReference>
<dbReference type="Gene3D" id="1.20.1250.20">
    <property type="entry name" value="MFS general substrate transporter like domains"/>
    <property type="match status" value="1"/>
</dbReference>
<comment type="caution">
    <text evidence="9">The sequence shown here is derived from an EMBL/GenBank/DDBJ whole genome shotgun (WGS) entry which is preliminary data.</text>
</comment>
<dbReference type="PANTHER" id="PTHR23513:SF6">
    <property type="entry name" value="MAJOR FACILITATOR SUPERFAMILY ASSOCIATED DOMAIN-CONTAINING PROTEIN"/>
    <property type="match status" value="1"/>
</dbReference>
<dbReference type="PANTHER" id="PTHR23513">
    <property type="entry name" value="INTEGRAL MEMBRANE EFFLUX PROTEIN-RELATED"/>
    <property type="match status" value="1"/>
</dbReference>
<feature type="domain" description="Major facilitator superfamily (MFS) profile" evidence="8">
    <location>
        <begin position="50"/>
        <end position="380"/>
    </location>
</feature>
<evidence type="ECO:0000256" key="1">
    <source>
        <dbReference type="ARBA" id="ARBA00004651"/>
    </source>
</evidence>
<feature type="transmembrane region" description="Helical" evidence="7">
    <location>
        <begin position="260"/>
        <end position="285"/>
    </location>
</feature>
<dbReference type="SUPFAM" id="SSF103473">
    <property type="entry name" value="MFS general substrate transporter"/>
    <property type="match status" value="1"/>
</dbReference>
<name>A0A953I7P0_SYMTR</name>
<dbReference type="InterPro" id="IPR020846">
    <property type="entry name" value="MFS_dom"/>
</dbReference>
<dbReference type="Proteomes" id="UP000732377">
    <property type="component" value="Unassembled WGS sequence"/>
</dbReference>
<feature type="transmembrane region" description="Helical" evidence="7">
    <location>
        <begin position="123"/>
        <end position="143"/>
    </location>
</feature>
<dbReference type="InterPro" id="IPR010290">
    <property type="entry name" value="TM_effector"/>
</dbReference>
<accession>A0A953I7P0</accession>
<keyword evidence="3" id="KW-1003">Cell membrane</keyword>
<sequence length="380" mass="40757">MRKPGPAHSRALRTFVLIKVKDLKTYPIPARNRLEPRGESPVLALLRNRNYALLYFGQFCSAIGDQLYGIALFWLAFRLTGSSTAMALVGAAQYIPYLLFGLVGGVLADRFDRRRLMIATDLARMLAAALVPALHVLGILQAWHLGAVAMIQSSAAAFFMPARSALMVAVLPERDYQRGAAAFSATIRTARILGPLLGSFLFARISLEYFFLLDAAAFLVSMLTTAAIRLQAEGNARFPGQSGVGSLLDGLRRIGANRNLASCLIGNGVGMVAWTGLYSIGMVLVAEERIGGGEVTYSMLVTAYGVGNVLANLVVGNLPVRNRTAWIFGGWLPFALGYLVLGFTTDLRMGLAAVAFAAIGGPVMDLEARASPTRWGRSGP</sequence>
<feature type="transmembrane region" description="Helical" evidence="7">
    <location>
        <begin position="94"/>
        <end position="111"/>
    </location>
</feature>
<keyword evidence="5 7" id="KW-1133">Transmembrane helix</keyword>
<dbReference type="GO" id="GO:0005886">
    <property type="term" value="C:plasma membrane"/>
    <property type="evidence" value="ECO:0007669"/>
    <property type="project" value="UniProtKB-SubCell"/>
</dbReference>
<feature type="transmembrane region" description="Helical" evidence="7">
    <location>
        <begin position="209"/>
        <end position="228"/>
    </location>
</feature>
<feature type="transmembrane region" description="Helical" evidence="7">
    <location>
        <begin position="297"/>
        <end position="318"/>
    </location>
</feature>
<proteinExistence type="predicted"/>
<keyword evidence="6 7" id="KW-0472">Membrane</keyword>
<feature type="transmembrane region" description="Helical" evidence="7">
    <location>
        <begin position="325"/>
        <end position="343"/>
    </location>
</feature>
<comment type="subcellular location">
    <subcellularLocation>
        <location evidence="1">Cell membrane</location>
        <topology evidence="1">Multi-pass membrane protein</topology>
    </subcellularLocation>
</comment>
<evidence type="ECO:0000313" key="9">
    <source>
        <dbReference type="EMBL" id="MBY6278352.1"/>
    </source>
</evidence>
<evidence type="ECO:0000256" key="4">
    <source>
        <dbReference type="ARBA" id="ARBA00022692"/>
    </source>
</evidence>
<dbReference type="CDD" id="cd06173">
    <property type="entry name" value="MFS_MefA_like"/>
    <property type="match status" value="1"/>
</dbReference>
<evidence type="ECO:0000259" key="8">
    <source>
        <dbReference type="PROSITE" id="PS50850"/>
    </source>
</evidence>
<feature type="transmembrane region" description="Helical" evidence="7">
    <location>
        <begin position="53"/>
        <end position="74"/>
    </location>
</feature>
<evidence type="ECO:0000256" key="7">
    <source>
        <dbReference type="SAM" id="Phobius"/>
    </source>
</evidence>
<dbReference type="InterPro" id="IPR036259">
    <property type="entry name" value="MFS_trans_sf"/>
</dbReference>
<evidence type="ECO:0000256" key="2">
    <source>
        <dbReference type="ARBA" id="ARBA00022448"/>
    </source>
</evidence>
<dbReference type="GO" id="GO:0022857">
    <property type="term" value="F:transmembrane transporter activity"/>
    <property type="evidence" value="ECO:0007669"/>
    <property type="project" value="InterPro"/>
</dbReference>
<keyword evidence="2" id="KW-0813">Transport</keyword>
<gene>
    <name evidence="9" type="ORF">CWE10_19815</name>
</gene>
<evidence type="ECO:0000313" key="10">
    <source>
        <dbReference type="Proteomes" id="UP000732377"/>
    </source>
</evidence>
<evidence type="ECO:0000256" key="5">
    <source>
        <dbReference type="ARBA" id="ARBA00022989"/>
    </source>
</evidence>
<evidence type="ECO:0000256" key="6">
    <source>
        <dbReference type="ARBA" id="ARBA00023136"/>
    </source>
</evidence>
<dbReference type="AlphaFoldDB" id="A0A953I7P0"/>
<protein>
    <recommendedName>
        <fullName evidence="8">Major facilitator superfamily (MFS) profile domain-containing protein</fullName>
    </recommendedName>
</protein>